<proteinExistence type="predicted"/>
<name>A0A1I0IN42_9FIRM</name>
<gene>
    <name evidence="1" type="ORF">SAMN05216313_12281</name>
</gene>
<dbReference type="InterPro" id="IPR024227">
    <property type="entry name" value="DUF3795"/>
</dbReference>
<dbReference type="EMBL" id="FOIM01000022">
    <property type="protein sequence ID" value="SET98489.1"/>
    <property type="molecule type" value="Genomic_DNA"/>
</dbReference>
<dbReference type="AlphaFoldDB" id="A0A1I0IN42"/>
<dbReference type="GeneID" id="93277785"/>
<organism evidence="1 2">
    <name type="scientific">Enterocloster lavalensis</name>
    <dbReference type="NCBI Taxonomy" id="460384"/>
    <lineage>
        <taxon>Bacteria</taxon>
        <taxon>Bacillati</taxon>
        <taxon>Bacillota</taxon>
        <taxon>Clostridia</taxon>
        <taxon>Lachnospirales</taxon>
        <taxon>Lachnospiraceae</taxon>
        <taxon>Enterocloster</taxon>
    </lineage>
</organism>
<protein>
    <submittedName>
        <fullName evidence="1">Uncharacterized protein</fullName>
    </submittedName>
</protein>
<evidence type="ECO:0000313" key="1">
    <source>
        <dbReference type="EMBL" id="SET98489.1"/>
    </source>
</evidence>
<dbReference type="Proteomes" id="UP000198508">
    <property type="component" value="Unassembled WGS sequence"/>
</dbReference>
<dbReference type="Pfam" id="PF12675">
    <property type="entry name" value="DUF3795"/>
    <property type="match status" value="1"/>
</dbReference>
<evidence type="ECO:0000313" key="2">
    <source>
        <dbReference type="Proteomes" id="UP000198508"/>
    </source>
</evidence>
<keyword evidence="2" id="KW-1185">Reference proteome</keyword>
<sequence>MKNFNREYTAFALCGLNCGLCPMYHMENPCPGCGGGEGNQSCAIARCSLEHGGPAHCSQCGEFPCARYEGLTGYDSFLSHRNMLRDLKRAEEMGYPAYRAELEEKMEILRKLLLQYNDGRRKTFFCTAVNLLELEDARAVMEQIEAGTGPEQGLKERAAAAADCFRTMADSRGISLKLRKKTKKA</sequence>
<reference evidence="2" key="1">
    <citation type="submission" date="2016-10" db="EMBL/GenBank/DDBJ databases">
        <authorList>
            <person name="Varghese N."/>
            <person name="Submissions S."/>
        </authorList>
    </citation>
    <scope>NUCLEOTIDE SEQUENCE [LARGE SCALE GENOMIC DNA]</scope>
    <source>
        <strain evidence="2">NLAE-zl-G277</strain>
    </source>
</reference>
<dbReference type="RefSeq" id="WP_092367415.1">
    <property type="nucleotide sequence ID" value="NZ_CABJCG010000012.1"/>
</dbReference>
<dbReference type="STRING" id="460384.SAMN05216313_12281"/>
<accession>A0A1I0IN42</accession>